<protein>
    <submittedName>
        <fullName evidence="1">Uncharacterized protein</fullName>
    </submittedName>
</protein>
<proteinExistence type="predicted"/>
<comment type="caution">
    <text evidence="1">The sequence shown here is derived from an EMBL/GenBank/DDBJ whole genome shotgun (WGS) entry which is preliminary data.</text>
</comment>
<dbReference type="AlphaFoldDB" id="A0AAV6TCH7"/>
<reference evidence="1 2" key="1">
    <citation type="journal article" date="2022" name="Nat. Ecol. Evol.">
        <title>A masculinizing supergene underlies an exaggerated male reproductive morph in a spider.</title>
        <authorList>
            <person name="Hendrickx F."/>
            <person name="De Corte Z."/>
            <person name="Sonet G."/>
            <person name="Van Belleghem S.M."/>
            <person name="Kostlbacher S."/>
            <person name="Vangestel C."/>
        </authorList>
    </citation>
    <scope>NUCLEOTIDE SEQUENCE [LARGE SCALE GENOMIC DNA]</scope>
    <source>
        <strain evidence="1">W744_W776</strain>
    </source>
</reference>
<gene>
    <name evidence="1" type="ORF">JTE90_008143</name>
</gene>
<name>A0AAV6TCH7_9ARAC</name>
<organism evidence="1 2">
    <name type="scientific">Oedothorax gibbosus</name>
    <dbReference type="NCBI Taxonomy" id="931172"/>
    <lineage>
        <taxon>Eukaryota</taxon>
        <taxon>Metazoa</taxon>
        <taxon>Ecdysozoa</taxon>
        <taxon>Arthropoda</taxon>
        <taxon>Chelicerata</taxon>
        <taxon>Arachnida</taxon>
        <taxon>Araneae</taxon>
        <taxon>Araneomorphae</taxon>
        <taxon>Entelegynae</taxon>
        <taxon>Araneoidea</taxon>
        <taxon>Linyphiidae</taxon>
        <taxon>Erigoninae</taxon>
        <taxon>Oedothorax</taxon>
    </lineage>
</organism>
<dbReference type="Proteomes" id="UP000827092">
    <property type="component" value="Unassembled WGS sequence"/>
</dbReference>
<evidence type="ECO:0000313" key="1">
    <source>
        <dbReference type="EMBL" id="KAG8155629.1"/>
    </source>
</evidence>
<keyword evidence="2" id="KW-1185">Reference proteome</keyword>
<accession>A0AAV6TCH7</accession>
<dbReference type="EMBL" id="JAFNEN010007783">
    <property type="protein sequence ID" value="KAG8155629.1"/>
    <property type="molecule type" value="Genomic_DNA"/>
</dbReference>
<sequence>MDGTAGGPPLARKLRLREPARLADTVIHQLNPGATTLCPIIRRRKQIYPNPKPFSEFPLRFLSPFPHYGRKKKKPLTPTRFSQRVREVVPLPSLYFEIVRA</sequence>
<evidence type="ECO:0000313" key="2">
    <source>
        <dbReference type="Proteomes" id="UP000827092"/>
    </source>
</evidence>